<sequence length="53" mass="5769">FFPMESSSGAEALWAEQDHENSPSEDSDDNVSETEDAAEEISDEDDDDAVFGV</sequence>
<name>A0A8J2P1A6_9HEXA</name>
<feature type="compositionally biased region" description="Acidic residues" evidence="1">
    <location>
        <begin position="23"/>
        <end position="53"/>
    </location>
</feature>
<evidence type="ECO:0000313" key="2">
    <source>
        <dbReference type="EMBL" id="CAG7720259.1"/>
    </source>
</evidence>
<dbReference type="AlphaFoldDB" id="A0A8J2P1A6"/>
<gene>
    <name evidence="2" type="ORF">AFUS01_LOCUS9545</name>
</gene>
<evidence type="ECO:0000256" key="1">
    <source>
        <dbReference type="SAM" id="MobiDB-lite"/>
    </source>
</evidence>
<keyword evidence="3" id="KW-1185">Reference proteome</keyword>
<comment type="caution">
    <text evidence="2">The sequence shown here is derived from an EMBL/GenBank/DDBJ whole genome shotgun (WGS) entry which is preliminary data.</text>
</comment>
<dbReference type="Proteomes" id="UP000708208">
    <property type="component" value="Unassembled WGS sequence"/>
</dbReference>
<feature type="non-terminal residue" evidence="2">
    <location>
        <position position="1"/>
    </location>
</feature>
<protein>
    <submittedName>
        <fullName evidence="2">Uncharacterized protein</fullName>
    </submittedName>
</protein>
<feature type="region of interest" description="Disordered" evidence="1">
    <location>
        <begin position="1"/>
        <end position="53"/>
    </location>
</feature>
<organism evidence="2 3">
    <name type="scientific">Allacma fusca</name>
    <dbReference type="NCBI Taxonomy" id="39272"/>
    <lineage>
        <taxon>Eukaryota</taxon>
        <taxon>Metazoa</taxon>
        <taxon>Ecdysozoa</taxon>
        <taxon>Arthropoda</taxon>
        <taxon>Hexapoda</taxon>
        <taxon>Collembola</taxon>
        <taxon>Symphypleona</taxon>
        <taxon>Sminthuridae</taxon>
        <taxon>Allacma</taxon>
    </lineage>
</organism>
<reference evidence="2" key="1">
    <citation type="submission" date="2021-06" db="EMBL/GenBank/DDBJ databases">
        <authorList>
            <person name="Hodson N. C."/>
            <person name="Mongue J. A."/>
            <person name="Jaron S. K."/>
        </authorList>
    </citation>
    <scope>NUCLEOTIDE SEQUENCE</scope>
</reference>
<dbReference type="EMBL" id="CAJVCH010068988">
    <property type="protein sequence ID" value="CAG7720259.1"/>
    <property type="molecule type" value="Genomic_DNA"/>
</dbReference>
<evidence type="ECO:0000313" key="3">
    <source>
        <dbReference type="Proteomes" id="UP000708208"/>
    </source>
</evidence>
<accession>A0A8J2P1A6</accession>
<proteinExistence type="predicted"/>